<dbReference type="InterPro" id="IPR006913">
    <property type="entry name" value="CENP-V/GFA"/>
</dbReference>
<dbReference type="Pfam" id="PF04828">
    <property type="entry name" value="GFA"/>
    <property type="match status" value="2"/>
</dbReference>
<sequence>MTGNELTTLHFSCACNKVTGCANVPTARLPLPLDLCHCNICRHQSGLLCALCFLLPDGTTDWHFEGPIVDYKSSETAMRSFCDHCGANIYFKDSEKPRPHICSGVLKGVDGVLELGKHIFMPAAKDGGLAVWFSDIPAYEGRSSEIKPVEYQKTQRTNSTNDGTTELQAYCQCRGVQFKITKPDKMSYAMSSPWPDLIKPYISESSKNENDAKWWLRANGTKYLAGTCACTSCRLTSGSDIQTWAFIPKSNILQLNGKPLRFDMGTLKQYQSSEGVYREFCSKCGATVFWHCDERPDLFDVSVGLFDAQEGSRVESWLDWWTDRVSFEEEARNKDLVARLTVGMKRWANTRPSLINGKNVQTGKEVENASL</sequence>
<dbReference type="Gene3D" id="3.90.1590.10">
    <property type="entry name" value="glutathione-dependent formaldehyde- activating enzyme (gfa)"/>
    <property type="match status" value="2"/>
</dbReference>
<feature type="domain" description="CENP-V/GFA" evidence="5">
    <location>
        <begin position="1"/>
        <end position="121"/>
    </location>
</feature>
<dbReference type="InterPro" id="IPR011057">
    <property type="entry name" value="Mss4-like_sf"/>
</dbReference>
<evidence type="ECO:0000256" key="4">
    <source>
        <dbReference type="ARBA" id="ARBA00023239"/>
    </source>
</evidence>
<evidence type="ECO:0000313" key="7">
    <source>
        <dbReference type="Proteomes" id="UP001590950"/>
    </source>
</evidence>
<organism evidence="6 7">
    <name type="scientific">Stereocaulon virgatum</name>
    <dbReference type="NCBI Taxonomy" id="373712"/>
    <lineage>
        <taxon>Eukaryota</taxon>
        <taxon>Fungi</taxon>
        <taxon>Dikarya</taxon>
        <taxon>Ascomycota</taxon>
        <taxon>Pezizomycotina</taxon>
        <taxon>Lecanoromycetes</taxon>
        <taxon>OSLEUM clade</taxon>
        <taxon>Lecanoromycetidae</taxon>
        <taxon>Lecanorales</taxon>
        <taxon>Lecanorineae</taxon>
        <taxon>Stereocaulaceae</taxon>
        <taxon>Stereocaulon</taxon>
    </lineage>
</organism>
<proteinExistence type="inferred from homology"/>
<evidence type="ECO:0000259" key="5">
    <source>
        <dbReference type="PROSITE" id="PS51891"/>
    </source>
</evidence>
<evidence type="ECO:0000256" key="2">
    <source>
        <dbReference type="ARBA" id="ARBA00022723"/>
    </source>
</evidence>
<keyword evidence="4" id="KW-0456">Lyase</keyword>
<reference evidence="6 7" key="1">
    <citation type="submission" date="2024-09" db="EMBL/GenBank/DDBJ databases">
        <title>Rethinking Asexuality: The Enigmatic Case of Functional Sexual Genes in Lepraria (Stereocaulaceae).</title>
        <authorList>
            <person name="Doellman M."/>
            <person name="Sun Y."/>
            <person name="Barcenas-Pena A."/>
            <person name="Lumbsch H.T."/>
            <person name="Grewe F."/>
        </authorList>
    </citation>
    <scope>NUCLEOTIDE SEQUENCE [LARGE SCALE GENOMIC DNA]</scope>
    <source>
        <strain evidence="6 7">Mercado 3170</strain>
    </source>
</reference>
<evidence type="ECO:0000256" key="1">
    <source>
        <dbReference type="ARBA" id="ARBA00005495"/>
    </source>
</evidence>
<dbReference type="Proteomes" id="UP001590950">
    <property type="component" value="Unassembled WGS sequence"/>
</dbReference>
<keyword evidence="7" id="KW-1185">Reference proteome</keyword>
<dbReference type="PROSITE" id="PS51891">
    <property type="entry name" value="CENP_V_GFA"/>
    <property type="match status" value="2"/>
</dbReference>
<accession>A0ABR4APR1</accession>
<dbReference type="PANTHER" id="PTHR33337:SF40">
    <property type="entry name" value="CENP-V_GFA DOMAIN-CONTAINING PROTEIN-RELATED"/>
    <property type="match status" value="1"/>
</dbReference>
<evidence type="ECO:0000313" key="6">
    <source>
        <dbReference type="EMBL" id="KAL2047705.1"/>
    </source>
</evidence>
<protein>
    <recommendedName>
        <fullName evidence="5">CENP-V/GFA domain-containing protein</fullName>
    </recommendedName>
</protein>
<dbReference type="SUPFAM" id="SSF51316">
    <property type="entry name" value="Mss4-like"/>
    <property type="match status" value="2"/>
</dbReference>
<keyword evidence="2" id="KW-0479">Metal-binding</keyword>
<feature type="domain" description="CENP-V/GFA" evidence="5">
    <location>
        <begin position="203"/>
        <end position="322"/>
    </location>
</feature>
<dbReference type="PANTHER" id="PTHR33337">
    <property type="entry name" value="GFA DOMAIN-CONTAINING PROTEIN"/>
    <property type="match status" value="1"/>
</dbReference>
<dbReference type="EMBL" id="JBEFKJ010000002">
    <property type="protein sequence ID" value="KAL2047705.1"/>
    <property type="molecule type" value="Genomic_DNA"/>
</dbReference>
<evidence type="ECO:0000256" key="3">
    <source>
        <dbReference type="ARBA" id="ARBA00022833"/>
    </source>
</evidence>
<comment type="caution">
    <text evidence="6">The sequence shown here is derived from an EMBL/GenBank/DDBJ whole genome shotgun (WGS) entry which is preliminary data.</text>
</comment>
<comment type="similarity">
    <text evidence="1">Belongs to the Gfa family.</text>
</comment>
<name>A0ABR4APR1_9LECA</name>
<gene>
    <name evidence="6" type="ORF">N7G274_000747</name>
</gene>
<keyword evidence="3" id="KW-0862">Zinc</keyword>